<evidence type="ECO:0000256" key="5">
    <source>
        <dbReference type="ARBA" id="ARBA00022989"/>
    </source>
</evidence>
<evidence type="ECO:0000256" key="2">
    <source>
        <dbReference type="ARBA" id="ARBA00022475"/>
    </source>
</evidence>
<evidence type="ECO:0000313" key="14">
    <source>
        <dbReference type="EMBL" id="MDC7788600.1"/>
    </source>
</evidence>
<dbReference type="Gene3D" id="6.10.340.10">
    <property type="match status" value="1"/>
</dbReference>
<dbReference type="PANTHER" id="PTHR32089">
    <property type="entry name" value="METHYL-ACCEPTING CHEMOTAXIS PROTEIN MCPB"/>
    <property type="match status" value="1"/>
</dbReference>
<keyword evidence="6 10" id="KW-0472">Membrane</keyword>
<comment type="subcellular location">
    <subcellularLocation>
        <location evidence="1">Cell inner membrane</location>
        <topology evidence="1">Multi-pass membrane protein</topology>
    </subcellularLocation>
</comment>
<dbReference type="Pfam" id="PF00672">
    <property type="entry name" value="HAMP"/>
    <property type="match status" value="1"/>
</dbReference>
<evidence type="ECO:0000259" key="12">
    <source>
        <dbReference type="PROSITE" id="PS50192"/>
    </source>
</evidence>
<evidence type="ECO:0000256" key="4">
    <source>
        <dbReference type="ARBA" id="ARBA00022692"/>
    </source>
</evidence>
<organism evidence="14 15">
    <name type="scientific">Rhodoplanes tepidamans</name>
    <name type="common">Rhodoplanes cryptolactis</name>
    <dbReference type="NCBI Taxonomy" id="200616"/>
    <lineage>
        <taxon>Bacteria</taxon>
        <taxon>Pseudomonadati</taxon>
        <taxon>Pseudomonadota</taxon>
        <taxon>Alphaproteobacteria</taxon>
        <taxon>Hyphomicrobiales</taxon>
        <taxon>Nitrobacteraceae</taxon>
        <taxon>Rhodoplanes</taxon>
    </lineage>
</organism>
<dbReference type="SUPFAM" id="SSF58104">
    <property type="entry name" value="Methyl-accepting chemotaxis protein (MCP) signaling domain"/>
    <property type="match status" value="1"/>
</dbReference>
<dbReference type="SMART" id="SM00283">
    <property type="entry name" value="MA"/>
    <property type="match status" value="1"/>
</dbReference>
<accession>A0ABT5JHU2</accession>
<keyword evidence="15" id="KW-1185">Reference proteome</keyword>
<keyword evidence="5 10" id="KW-1133">Transmembrane helix</keyword>
<dbReference type="RefSeq" id="WP_272779435.1">
    <property type="nucleotide sequence ID" value="NZ_JAQQLI010000047.1"/>
</dbReference>
<dbReference type="SMART" id="SM01049">
    <property type="entry name" value="Cache_2"/>
    <property type="match status" value="1"/>
</dbReference>
<dbReference type="InterPro" id="IPR000727">
    <property type="entry name" value="T_SNARE_dom"/>
</dbReference>
<keyword evidence="4 10" id="KW-0812">Transmembrane</keyword>
<dbReference type="Pfam" id="PF17200">
    <property type="entry name" value="sCache_2"/>
    <property type="match status" value="1"/>
</dbReference>
<dbReference type="InterPro" id="IPR033480">
    <property type="entry name" value="sCache_2"/>
</dbReference>
<evidence type="ECO:0000313" key="15">
    <source>
        <dbReference type="Proteomes" id="UP001165652"/>
    </source>
</evidence>
<feature type="domain" description="HAMP" evidence="13">
    <location>
        <begin position="214"/>
        <end position="267"/>
    </location>
</feature>
<dbReference type="PROSITE" id="PS50192">
    <property type="entry name" value="T_SNARE"/>
    <property type="match status" value="1"/>
</dbReference>
<dbReference type="EMBL" id="JAQQLI010000047">
    <property type="protein sequence ID" value="MDC7788600.1"/>
    <property type="molecule type" value="Genomic_DNA"/>
</dbReference>
<dbReference type="Pfam" id="PF00015">
    <property type="entry name" value="MCPsignal"/>
    <property type="match status" value="1"/>
</dbReference>
<protein>
    <submittedName>
        <fullName evidence="14">Methyl-accepting chemotaxis protein</fullName>
    </submittedName>
</protein>
<evidence type="ECO:0000256" key="8">
    <source>
        <dbReference type="ARBA" id="ARBA00029447"/>
    </source>
</evidence>
<name>A0ABT5JHU2_RHOTP</name>
<gene>
    <name evidence="14" type="ORF">PQJ73_23165</name>
</gene>
<keyword evidence="3" id="KW-0997">Cell inner membrane</keyword>
<dbReference type="PROSITE" id="PS50885">
    <property type="entry name" value="HAMP"/>
    <property type="match status" value="1"/>
</dbReference>
<reference evidence="14" key="1">
    <citation type="journal article" date="2023" name="Microbiol Resour">
        <title>Genome Sequences of Rhodoplanes serenus and Two Thermotolerant Strains, Rhodoplanes tepidamans and 'Rhodoplanes cryptolactis,' Further Refine the Genus.</title>
        <authorList>
            <person name="Rayyan A.A."/>
            <person name="Kyndt J.A."/>
        </authorList>
    </citation>
    <scope>NUCLEOTIDE SEQUENCE</scope>
    <source>
        <strain evidence="14">DSM 9987</strain>
    </source>
</reference>
<dbReference type="SMART" id="SM00304">
    <property type="entry name" value="HAMP"/>
    <property type="match status" value="1"/>
</dbReference>
<evidence type="ECO:0000256" key="3">
    <source>
        <dbReference type="ARBA" id="ARBA00022519"/>
    </source>
</evidence>
<feature type="domain" description="Methyl-accepting transducer" evidence="11">
    <location>
        <begin position="308"/>
        <end position="537"/>
    </location>
</feature>
<sequence length="569" mass="59808">MFRLGDFSIRAKLWALVVVATLVPIVMIGLSSTFAYQRMVDDRIGLLRGVVEAGVGLAKGLNAEVEKGRLTRDEALARFRDAIHAMYYNGGADYMFAYDLKGVSVANPSNHKAVGTDRSGLQDKTGKHFVREIVETMQRQESAIVRWMWPKLGSDVPLQKTNYVQRYQPLGIILGTGVYTDDIDAVYRGFMVKLAGTAAALIAALVLIAFLINRGIVRSLDALRGKMAALAAGDTSVAFPEAERRNEIGAMAKAVQVFKDSMVEAEHLRGAQERQREAARAERRAALIALADRFEAEVGTVVDAVGGAAERMQSAATRMAADADQGSTQATTVASAAEEASANVQTVAAATQQLSASIREIASQVERSRGIAGRADTEARQTTALIGKLSENVDGIGEIVALINAIAAQTNLLALNATIEAARAGEAGKGFAVVASEVKSLAGQTAKATEDISNRISTVQAATAETVKAIASITGVMEQMSSISATIASAVEEQTAATGEIARNVEQAATGTSEVSRGIGLVETTARDAGRSAAGIDEAAKALSRHSGTLQAEVGRFLARVRADDAAAA</sequence>
<reference evidence="14" key="2">
    <citation type="submission" date="2023-02" db="EMBL/GenBank/DDBJ databases">
        <authorList>
            <person name="Rayyan A."/>
            <person name="Meyer T."/>
            <person name="Kyndt J.A."/>
        </authorList>
    </citation>
    <scope>NUCLEOTIDE SEQUENCE</scope>
    <source>
        <strain evidence="14">DSM 9987</strain>
    </source>
</reference>
<feature type="domain" description="T-SNARE coiled-coil homology" evidence="12">
    <location>
        <begin position="460"/>
        <end position="522"/>
    </location>
</feature>
<evidence type="ECO:0000256" key="1">
    <source>
        <dbReference type="ARBA" id="ARBA00004429"/>
    </source>
</evidence>
<keyword evidence="7 9" id="KW-0807">Transducer</keyword>
<dbReference type="Gene3D" id="3.30.450.20">
    <property type="entry name" value="PAS domain"/>
    <property type="match status" value="1"/>
</dbReference>
<comment type="similarity">
    <text evidence="8">Belongs to the methyl-accepting chemotaxis (MCP) protein family.</text>
</comment>
<comment type="caution">
    <text evidence="14">The sequence shown here is derived from an EMBL/GenBank/DDBJ whole genome shotgun (WGS) entry which is preliminary data.</text>
</comment>
<evidence type="ECO:0000256" key="6">
    <source>
        <dbReference type="ARBA" id="ARBA00023136"/>
    </source>
</evidence>
<evidence type="ECO:0000259" key="13">
    <source>
        <dbReference type="PROSITE" id="PS50885"/>
    </source>
</evidence>
<feature type="transmembrane region" description="Helical" evidence="10">
    <location>
        <begin position="13"/>
        <end position="36"/>
    </location>
</feature>
<proteinExistence type="inferred from homology"/>
<dbReference type="Proteomes" id="UP001165652">
    <property type="component" value="Unassembled WGS sequence"/>
</dbReference>
<dbReference type="PROSITE" id="PS50111">
    <property type="entry name" value="CHEMOTAXIS_TRANSDUC_2"/>
    <property type="match status" value="1"/>
</dbReference>
<evidence type="ECO:0000259" key="11">
    <source>
        <dbReference type="PROSITE" id="PS50111"/>
    </source>
</evidence>
<dbReference type="InterPro" id="IPR003660">
    <property type="entry name" value="HAMP_dom"/>
</dbReference>
<dbReference type="InterPro" id="IPR004089">
    <property type="entry name" value="MCPsignal_dom"/>
</dbReference>
<evidence type="ECO:0000256" key="10">
    <source>
        <dbReference type="SAM" id="Phobius"/>
    </source>
</evidence>
<evidence type="ECO:0000256" key="9">
    <source>
        <dbReference type="PROSITE-ProRule" id="PRU00284"/>
    </source>
</evidence>
<feature type="transmembrane region" description="Helical" evidence="10">
    <location>
        <begin position="194"/>
        <end position="212"/>
    </location>
</feature>
<dbReference type="Gene3D" id="1.10.287.950">
    <property type="entry name" value="Methyl-accepting chemotaxis protein"/>
    <property type="match status" value="1"/>
</dbReference>
<keyword evidence="2" id="KW-1003">Cell membrane</keyword>
<evidence type="ECO:0000256" key="7">
    <source>
        <dbReference type="ARBA" id="ARBA00023224"/>
    </source>
</evidence>
<dbReference type="PANTHER" id="PTHR32089:SF112">
    <property type="entry name" value="LYSOZYME-LIKE PROTEIN-RELATED"/>
    <property type="match status" value="1"/>
</dbReference>